<reference evidence="1 2" key="1">
    <citation type="journal article" date="2023" name="Life. Sci Alliance">
        <title>Evolutionary insights into 3D genome organization and epigenetic landscape of Vigna mungo.</title>
        <authorList>
            <person name="Junaid A."/>
            <person name="Singh B."/>
            <person name="Bhatia S."/>
        </authorList>
    </citation>
    <scope>NUCLEOTIDE SEQUENCE [LARGE SCALE GENOMIC DNA]</scope>
    <source>
        <strain evidence="1">Urdbean</strain>
    </source>
</reference>
<dbReference type="EMBL" id="CP144699">
    <property type="protein sequence ID" value="WVZ20151.1"/>
    <property type="molecule type" value="Genomic_DNA"/>
</dbReference>
<proteinExistence type="predicted"/>
<evidence type="ECO:0000313" key="1">
    <source>
        <dbReference type="EMBL" id="WVZ20151.1"/>
    </source>
</evidence>
<name>A0AAQ3P3F6_VIGMU</name>
<organism evidence="1 2">
    <name type="scientific">Vigna mungo</name>
    <name type="common">Black gram</name>
    <name type="synonym">Phaseolus mungo</name>
    <dbReference type="NCBI Taxonomy" id="3915"/>
    <lineage>
        <taxon>Eukaryota</taxon>
        <taxon>Viridiplantae</taxon>
        <taxon>Streptophyta</taxon>
        <taxon>Embryophyta</taxon>
        <taxon>Tracheophyta</taxon>
        <taxon>Spermatophyta</taxon>
        <taxon>Magnoliopsida</taxon>
        <taxon>eudicotyledons</taxon>
        <taxon>Gunneridae</taxon>
        <taxon>Pentapetalae</taxon>
        <taxon>rosids</taxon>
        <taxon>fabids</taxon>
        <taxon>Fabales</taxon>
        <taxon>Fabaceae</taxon>
        <taxon>Papilionoideae</taxon>
        <taxon>50 kb inversion clade</taxon>
        <taxon>NPAAA clade</taxon>
        <taxon>indigoferoid/millettioid clade</taxon>
        <taxon>Phaseoleae</taxon>
        <taxon>Vigna</taxon>
    </lineage>
</organism>
<dbReference type="Proteomes" id="UP001374535">
    <property type="component" value="Chromosome 2"/>
</dbReference>
<feature type="non-terminal residue" evidence="1">
    <location>
        <position position="152"/>
    </location>
</feature>
<sequence length="152" mass="17272">MRNFAMNLKSEDSPGLGFTVLPSTQSNRDSWWMKDGGRADGVRQGRSVAAVFPEEHEMVRGRRGREMGVRKGIAKCGAKCGSKFESGKDFRINENFLSLPRVNISAHLYKFVIFSLFATWTNQRLIPVVCLNVVEKCCSYIIFLYLYSCPYL</sequence>
<protein>
    <submittedName>
        <fullName evidence="1">Uncharacterized protein</fullName>
    </submittedName>
</protein>
<accession>A0AAQ3P3F6</accession>
<keyword evidence="2" id="KW-1185">Reference proteome</keyword>
<gene>
    <name evidence="1" type="ORF">V8G54_007473</name>
</gene>
<dbReference type="AlphaFoldDB" id="A0AAQ3P3F6"/>
<evidence type="ECO:0000313" key="2">
    <source>
        <dbReference type="Proteomes" id="UP001374535"/>
    </source>
</evidence>